<organism evidence="2 3">
    <name type="scientific">Solanum tuberosum</name>
    <name type="common">Potato</name>
    <dbReference type="NCBI Taxonomy" id="4113"/>
    <lineage>
        <taxon>Eukaryota</taxon>
        <taxon>Viridiplantae</taxon>
        <taxon>Streptophyta</taxon>
        <taxon>Embryophyta</taxon>
        <taxon>Tracheophyta</taxon>
        <taxon>Spermatophyta</taxon>
        <taxon>Magnoliopsida</taxon>
        <taxon>eudicotyledons</taxon>
        <taxon>Gunneridae</taxon>
        <taxon>Pentapetalae</taxon>
        <taxon>asterids</taxon>
        <taxon>lamiids</taxon>
        <taxon>Solanales</taxon>
        <taxon>Solanaceae</taxon>
        <taxon>Solanoideae</taxon>
        <taxon>Solaneae</taxon>
        <taxon>Solanum</taxon>
    </lineage>
</organism>
<evidence type="ECO:0000313" key="3">
    <source>
        <dbReference type="Proteomes" id="UP000011115"/>
    </source>
</evidence>
<dbReference type="Proteomes" id="UP000011115">
    <property type="component" value="Unassembled WGS sequence"/>
</dbReference>
<dbReference type="InParanoid" id="M1DU98"/>
<dbReference type="HOGENOM" id="CLU_1392325_0_0_1"/>
<name>M1DU98_SOLTU</name>
<dbReference type="PaxDb" id="4113-PGSC0003DMT400094502"/>
<evidence type="ECO:0000256" key="1">
    <source>
        <dbReference type="SAM" id="MobiDB-lite"/>
    </source>
</evidence>
<feature type="region of interest" description="Disordered" evidence="1">
    <location>
        <begin position="175"/>
        <end position="196"/>
    </location>
</feature>
<dbReference type="Gramene" id="PGSC0003DMT400094502">
    <property type="protein sequence ID" value="PGSC0003DMT400094502"/>
    <property type="gene ID" value="PGSC0003DMG400044073"/>
</dbReference>
<dbReference type="EnsemblPlants" id="PGSC0003DMT400094502">
    <property type="protein sequence ID" value="PGSC0003DMT400094502"/>
    <property type="gene ID" value="PGSC0003DMG400044073"/>
</dbReference>
<evidence type="ECO:0000313" key="2">
    <source>
        <dbReference type="EnsemblPlants" id="PGSC0003DMT400094502"/>
    </source>
</evidence>
<accession>M1DU98</accession>
<reference evidence="3" key="1">
    <citation type="journal article" date="2011" name="Nature">
        <title>Genome sequence and analysis of the tuber crop potato.</title>
        <authorList>
            <consortium name="The Potato Genome Sequencing Consortium"/>
        </authorList>
    </citation>
    <scope>NUCLEOTIDE SEQUENCE [LARGE SCALE GENOMIC DNA]</scope>
    <source>
        <strain evidence="3">cv. DM1-3 516 R44</strain>
    </source>
</reference>
<protein>
    <submittedName>
        <fullName evidence="2">'chromo' domain containing protein</fullName>
    </submittedName>
</protein>
<proteinExistence type="predicted"/>
<sequence>MPMGKNLGLENFFVVFEFSQSCPDLDEIGVLEIKNKQNESEKRRIKFLRVSSLFRGHLQAATDRPRLGLRRSVIVTSNSRMVNTRFNGVSSVAPINAPVEESAVRGRSRGRGRGKLGVEHEEIEENVDVENVKEIGQEEEVQAGTTCVPPLDPVLAQQIMSFLKGLAGPGVLPSVQATQAPANRPVASTAPKMGGT</sequence>
<dbReference type="AlphaFoldDB" id="M1DU98"/>
<reference evidence="2" key="2">
    <citation type="submission" date="2015-06" db="UniProtKB">
        <authorList>
            <consortium name="EnsemblPlants"/>
        </authorList>
    </citation>
    <scope>IDENTIFICATION</scope>
    <source>
        <strain evidence="2">DM1-3 516 R44</strain>
    </source>
</reference>
<keyword evidence="3" id="KW-1185">Reference proteome</keyword>